<sequence length="116" mass="13703">MRGFEELERTRLWNAVWWATEGAHFYRPLLRWYLKALGEVQPGPVKQELYARAATCYYRLGLYEKWEAGQTLLGKTPARRIEKALRWDGVHDFEGKGYQVVTDYLREHPANGQSER</sequence>
<protein>
    <submittedName>
        <fullName evidence="1">Uncharacterized protein</fullName>
    </submittedName>
</protein>
<name>X1K0Z4_9ZZZZ</name>
<evidence type="ECO:0000313" key="1">
    <source>
        <dbReference type="EMBL" id="GAH75758.1"/>
    </source>
</evidence>
<proteinExistence type="predicted"/>
<dbReference type="AlphaFoldDB" id="X1K0Z4"/>
<feature type="non-terminal residue" evidence="1">
    <location>
        <position position="116"/>
    </location>
</feature>
<comment type="caution">
    <text evidence="1">The sequence shown here is derived from an EMBL/GenBank/DDBJ whole genome shotgun (WGS) entry which is preliminary data.</text>
</comment>
<dbReference type="EMBL" id="BARU01028975">
    <property type="protein sequence ID" value="GAH75758.1"/>
    <property type="molecule type" value="Genomic_DNA"/>
</dbReference>
<accession>X1K0Z4</accession>
<gene>
    <name evidence="1" type="ORF">S03H2_46175</name>
</gene>
<reference evidence="1" key="1">
    <citation type="journal article" date="2014" name="Front. Microbiol.">
        <title>High frequency of phylogenetically diverse reductive dehalogenase-homologous genes in deep subseafloor sedimentary metagenomes.</title>
        <authorList>
            <person name="Kawai M."/>
            <person name="Futagami T."/>
            <person name="Toyoda A."/>
            <person name="Takaki Y."/>
            <person name="Nishi S."/>
            <person name="Hori S."/>
            <person name="Arai W."/>
            <person name="Tsubouchi T."/>
            <person name="Morono Y."/>
            <person name="Uchiyama I."/>
            <person name="Ito T."/>
            <person name="Fujiyama A."/>
            <person name="Inagaki F."/>
            <person name="Takami H."/>
        </authorList>
    </citation>
    <scope>NUCLEOTIDE SEQUENCE</scope>
    <source>
        <strain evidence="1">Expedition CK06-06</strain>
    </source>
</reference>
<organism evidence="1">
    <name type="scientific">marine sediment metagenome</name>
    <dbReference type="NCBI Taxonomy" id="412755"/>
    <lineage>
        <taxon>unclassified sequences</taxon>
        <taxon>metagenomes</taxon>
        <taxon>ecological metagenomes</taxon>
    </lineage>
</organism>